<comment type="similarity">
    <text evidence="1 6">Belongs to the methyltransferase superfamily. PrmA family.</text>
</comment>
<dbReference type="PANTHER" id="PTHR43648">
    <property type="entry name" value="ELECTRON TRANSFER FLAVOPROTEIN BETA SUBUNIT LYSINE METHYLTRANSFERASE"/>
    <property type="match status" value="1"/>
</dbReference>
<gene>
    <name evidence="6 7" type="primary">prmA</name>
    <name evidence="7" type="ORF">NRE15_01375</name>
</gene>
<dbReference type="Gene3D" id="3.40.50.150">
    <property type="entry name" value="Vaccinia Virus protein VP39"/>
    <property type="match status" value="1"/>
</dbReference>
<protein>
    <recommendedName>
        <fullName evidence="6">Ribosomal protein L11 methyltransferase</fullName>
        <shortName evidence="6">L11 Mtase</shortName>
        <ecNumber evidence="6">2.1.1.-</ecNumber>
    </recommendedName>
</protein>
<feature type="binding site" evidence="6">
    <location>
        <position position="179"/>
    </location>
    <ligand>
        <name>S-adenosyl-L-methionine</name>
        <dbReference type="ChEBI" id="CHEBI:59789"/>
    </ligand>
</feature>
<feature type="binding site" evidence="6">
    <location>
        <position position="245"/>
    </location>
    <ligand>
        <name>S-adenosyl-L-methionine</name>
        <dbReference type="ChEBI" id="CHEBI:59789"/>
    </ligand>
</feature>
<comment type="function">
    <text evidence="6">Methylates ribosomal protein L11.</text>
</comment>
<sequence>MVETYYYITITSSIETSDQIDLVSHVLFEAGALGTQVSYAPDYLDNHPDLFGEIPLKLPQWYLEHATEVEGYFDTMPNVFEIKHQLQEMFPTETFNVVEGKLDHENWHKNWMKYYQPEHISRFLTIVPSWQSYEAQADELIVRIDPGLAFGTGNHPTTRLSAQALELYLRLGDVVYDVGTGSGILSFVADKLGASHVIGLDLDPQAVESANNNLDLQQEITGSIEFKVNDLLNGMTQKANLIVANILPHILVKLLDDALKLLHPGGYLILGGILLEKAESLLDVIRQYDQLELIQRMEYKNWVNIVVQLKVEDA</sequence>
<dbReference type="Pfam" id="PF06325">
    <property type="entry name" value="PrmA"/>
    <property type="match status" value="1"/>
</dbReference>
<feature type="binding site" evidence="6">
    <location>
        <position position="201"/>
    </location>
    <ligand>
        <name>S-adenosyl-L-methionine</name>
        <dbReference type="ChEBI" id="CHEBI:59789"/>
    </ligand>
</feature>
<evidence type="ECO:0000256" key="5">
    <source>
        <dbReference type="ARBA" id="ARBA00022691"/>
    </source>
</evidence>
<dbReference type="Proteomes" id="UP001315967">
    <property type="component" value="Chromosome"/>
</dbReference>
<dbReference type="InterPro" id="IPR029063">
    <property type="entry name" value="SAM-dependent_MTases_sf"/>
</dbReference>
<dbReference type="GO" id="GO:0008168">
    <property type="term" value="F:methyltransferase activity"/>
    <property type="evidence" value="ECO:0007669"/>
    <property type="project" value="UniProtKB-KW"/>
</dbReference>
<reference evidence="7 8" key="1">
    <citation type="submission" date="2022-08" db="EMBL/GenBank/DDBJ databases">
        <title>Aerococcaceae sp. nov isolated from spoiled eye mask.</title>
        <authorList>
            <person name="Zhou G."/>
            <person name="Xie X.-B."/>
            <person name="Shi Q.-S."/>
            <person name="Wang Y.-S."/>
            <person name="Wen X."/>
            <person name="Peng H."/>
            <person name="Yang X.-J."/>
            <person name="Tao H.-B."/>
            <person name="Huang X.-M."/>
        </authorList>
    </citation>
    <scope>NUCLEOTIDE SEQUENCE [LARGE SCALE GENOMIC DNA]</scope>
    <source>
        <strain evidence="8">DM20194951</strain>
    </source>
</reference>
<dbReference type="NCBIfam" id="TIGR00406">
    <property type="entry name" value="prmA"/>
    <property type="match status" value="1"/>
</dbReference>
<keyword evidence="5 6" id="KW-0949">S-adenosyl-L-methionine</keyword>
<keyword evidence="7" id="KW-0687">Ribonucleoprotein</keyword>
<dbReference type="HAMAP" id="MF_00735">
    <property type="entry name" value="Methyltr_PrmA"/>
    <property type="match status" value="1"/>
</dbReference>
<organism evidence="7 8">
    <name type="scientific">Fundicoccus culcitae</name>
    <dbReference type="NCBI Taxonomy" id="2969821"/>
    <lineage>
        <taxon>Bacteria</taxon>
        <taxon>Bacillati</taxon>
        <taxon>Bacillota</taxon>
        <taxon>Bacilli</taxon>
        <taxon>Lactobacillales</taxon>
        <taxon>Aerococcaceae</taxon>
        <taxon>Fundicoccus</taxon>
    </lineage>
</organism>
<dbReference type="InterPro" id="IPR004498">
    <property type="entry name" value="Ribosomal_PrmA_MeTrfase"/>
</dbReference>
<dbReference type="InterPro" id="IPR050078">
    <property type="entry name" value="Ribosomal_L11_MeTrfase_PrmA"/>
</dbReference>
<evidence type="ECO:0000256" key="2">
    <source>
        <dbReference type="ARBA" id="ARBA00022490"/>
    </source>
</evidence>
<keyword evidence="2 6" id="KW-0963">Cytoplasm</keyword>
<dbReference type="CDD" id="cd02440">
    <property type="entry name" value="AdoMet_MTases"/>
    <property type="match status" value="1"/>
</dbReference>
<dbReference type="RefSeq" id="WP_313793830.1">
    <property type="nucleotide sequence ID" value="NZ_CP102453.1"/>
</dbReference>
<dbReference type="EC" id="2.1.1.-" evidence="6"/>
<dbReference type="SUPFAM" id="SSF53335">
    <property type="entry name" value="S-adenosyl-L-methionine-dependent methyltransferases"/>
    <property type="match status" value="1"/>
</dbReference>
<evidence type="ECO:0000256" key="3">
    <source>
        <dbReference type="ARBA" id="ARBA00022603"/>
    </source>
</evidence>
<evidence type="ECO:0000313" key="7">
    <source>
        <dbReference type="EMBL" id="UUX34327.1"/>
    </source>
</evidence>
<dbReference type="GO" id="GO:0032259">
    <property type="term" value="P:methylation"/>
    <property type="evidence" value="ECO:0007669"/>
    <property type="project" value="UniProtKB-KW"/>
</dbReference>
<accession>A0ABY5P6F4</accession>
<dbReference type="PANTHER" id="PTHR43648:SF1">
    <property type="entry name" value="ELECTRON TRANSFER FLAVOPROTEIN BETA SUBUNIT LYSINE METHYLTRANSFERASE"/>
    <property type="match status" value="1"/>
</dbReference>
<keyword evidence="7" id="KW-0689">Ribosomal protein</keyword>
<evidence type="ECO:0000313" key="8">
    <source>
        <dbReference type="Proteomes" id="UP001315967"/>
    </source>
</evidence>
<feature type="binding site" evidence="6">
    <location>
        <position position="158"/>
    </location>
    <ligand>
        <name>S-adenosyl-L-methionine</name>
        <dbReference type="ChEBI" id="CHEBI:59789"/>
    </ligand>
</feature>
<comment type="catalytic activity">
    <reaction evidence="6">
        <text>L-lysyl-[protein] + 3 S-adenosyl-L-methionine = N(6),N(6),N(6)-trimethyl-L-lysyl-[protein] + 3 S-adenosyl-L-homocysteine + 3 H(+)</text>
        <dbReference type="Rhea" id="RHEA:54192"/>
        <dbReference type="Rhea" id="RHEA-COMP:9752"/>
        <dbReference type="Rhea" id="RHEA-COMP:13826"/>
        <dbReference type="ChEBI" id="CHEBI:15378"/>
        <dbReference type="ChEBI" id="CHEBI:29969"/>
        <dbReference type="ChEBI" id="CHEBI:57856"/>
        <dbReference type="ChEBI" id="CHEBI:59789"/>
        <dbReference type="ChEBI" id="CHEBI:61961"/>
    </reaction>
</comment>
<evidence type="ECO:0000256" key="4">
    <source>
        <dbReference type="ARBA" id="ARBA00022679"/>
    </source>
</evidence>
<evidence type="ECO:0000256" key="1">
    <source>
        <dbReference type="ARBA" id="ARBA00009741"/>
    </source>
</evidence>
<dbReference type="GO" id="GO:0005840">
    <property type="term" value="C:ribosome"/>
    <property type="evidence" value="ECO:0007669"/>
    <property type="project" value="UniProtKB-KW"/>
</dbReference>
<evidence type="ECO:0000256" key="6">
    <source>
        <dbReference type="HAMAP-Rule" id="MF_00735"/>
    </source>
</evidence>
<proteinExistence type="inferred from homology"/>
<dbReference type="PIRSF" id="PIRSF000401">
    <property type="entry name" value="RPL11_MTase"/>
    <property type="match status" value="1"/>
</dbReference>
<comment type="subcellular location">
    <subcellularLocation>
        <location evidence="6">Cytoplasm</location>
    </subcellularLocation>
</comment>
<keyword evidence="4 6" id="KW-0808">Transferase</keyword>
<keyword evidence="3 6" id="KW-0489">Methyltransferase</keyword>
<keyword evidence="8" id="KW-1185">Reference proteome</keyword>
<dbReference type="EMBL" id="CP102453">
    <property type="protein sequence ID" value="UUX34327.1"/>
    <property type="molecule type" value="Genomic_DNA"/>
</dbReference>
<name>A0ABY5P6F4_9LACT</name>